<accession>A0ABP7CUJ1</accession>
<dbReference type="Gene3D" id="3.10.450.50">
    <property type="match status" value="1"/>
</dbReference>
<dbReference type="InterPro" id="IPR036255">
    <property type="entry name" value="YgfB-like_sf"/>
</dbReference>
<dbReference type="Proteomes" id="UP001500523">
    <property type="component" value="Unassembled WGS sequence"/>
</dbReference>
<dbReference type="Pfam" id="PF02810">
    <property type="entry name" value="SEC-C"/>
    <property type="match status" value="1"/>
</dbReference>
<name>A0ABP7CUJ1_9SPHN</name>
<sequence length="216" mass="23728">MKQLPSHYRRLDGALADLPVEEPMLLTELDGFLTGVILCPDPVLPTEWMQNVWGIDDGGVAPFDDPIDVQWFADAVMARHDAIVRDLDRGKLQPIFDIDERNGDVLWELWIDGFAEAMALRPDAWIAPTDDASVVEARARLSLLIDVARQESTLDSMELNALEVEAPGLLIDAVLRLDASRPRNGIAAIPIPSPAKVGRNDPCPCGSGRKAKRCCP</sequence>
<comment type="caution">
    <text evidence="1">The sequence shown here is derived from an EMBL/GenBank/DDBJ whole genome shotgun (WGS) entry which is preliminary data.</text>
</comment>
<dbReference type="RefSeq" id="WP_344691534.1">
    <property type="nucleotide sequence ID" value="NZ_BAABBF010000001.1"/>
</dbReference>
<dbReference type="InterPro" id="IPR011978">
    <property type="entry name" value="YgfB-like"/>
</dbReference>
<keyword evidence="2" id="KW-1185">Reference proteome</keyword>
<dbReference type="SUPFAM" id="SSF103642">
    <property type="entry name" value="Sec-C motif"/>
    <property type="match status" value="1"/>
</dbReference>
<proteinExistence type="predicted"/>
<organism evidence="1 2">
    <name type="scientific">Sphingomonas cynarae</name>
    <dbReference type="NCBI Taxonomy" id="930197"/>
    <lineage>
        <taxon>Bacteria</taxon>
        <taxon>Pseudomonadati</taxon>
        <taxon>Pseudomonadota</taxon>
        <taxon>Alphaproteobacteria</taxon>
        <taxon>Sphingomonadales</taxon>
        <taxon>Sphingomonadaceae</taxon>
        <taxon>Sphingomonas</taxon>
    </lineage>
</organism>
<evidence type="ECO:0000313" key="2">
    <source>
        <dbReference type="Proteomes" id="UP001500523"/>
    </source>
</evidence>
<protein>
    <submittedName>
        <fullName evidence="1">YecA family protein</fullName>
    </submittedName>
</protein>
<evidence type="ECO:0000313" key="1">
    <source>
        <dbReference type="EMBL" id="GAA3695569.1"/>
    </source>
</evidence>
<gene>
    <name evidence="1" type="ORF">GCM10022268_02760</name>
</gene>
<dbReference type="NCBIfam" id="TIGR02292">
    <property type="entry name" value="ygfB_yecA"/>
    <property type="match status" value="1"/>
</dbReference>
<dbReference type="SUPFAM" id="SSF101327">
    <property type="entry name" value="YgfB-like"/>
    <property type="match status" value="1"/>
</dbReference>
<dbReference type="Pfam" id="PF03695">
    <property type="entry name" value="UPF0149"/>
    <property type="match status" value="1"/>
</dbReference>
<dbReference type="EMBL" id="BAABBF010000001">
    <property type="protein sequence ID" value="GAA3695569.1"/>
    <property type="molecule type" value="Genomic_DNA"/>
</dbReference>
<reference evidence="2" key="1">
    <citation type="journal article" date="2019" name="Int. J. Syst. Evol. Microbiol.">
        <title>The Global Catalogue of Microorganisms (GCM) 10K type strain sequencing project: providing services to taxonomists for standard genome sequencing and annotation.</title>
        <authorList>
            <consortium name="The Broad Institute Genomics Platform"/>
            <consortium name="The Broad Institute Genome Sequencing Center for Infectious Disease"/>
            <person name="Wu L."/>
            <person name="Ma J."/>
        </authorList>
    </citation>
    <scope>NUCLEOTIDE SEQUENCE [LARGE SCALE GENOMIC DNA]</scope>
    <source>
        <strain evidence="2">JCM 17498</strain>
    </source>
</reference>
<dbReference type="InterPro" id="IPR004027">
    <property type="entry name" value="SEC_C_motif"/>
</dbReference>